<reference evidence="1" key="1">
    <citation type="submission" date="2022-07" db="EMBL/GenBank/DDBJ databases">
        <title>Genome Sequence of Leucocoprinus birnbaumii.</title>
        <authorList>
            <person name="Buettner E."/>
        </authorList>
    </citation>
    <scope>NUCLEOTIDE SEQUENCE</scope>
    <source>
        <strain evidence="1">VT141</strain>
    </source>
</reference>
<protein>
    <submittedName>
        <fullName evidence="1">Uncharacterized protein</fullName>
    </submittedName>
</protein>
<gene>
    <name evidence="1" type="ORF">NP233_g1428</name>
</gene>
<name>A0AAD5W439_9AGAR</name>
<proteinExistence type="predicted"/>
<keyword evidence="2" id="KW-1185">Reference proteome</keyword>
<evidence type="ECO:0000313" key="2">
    <source>
        <dbReference type="Proteomes" id="UP001213000"/>
    </source>
</evidence>
<dbReference type="Proteomes" id="UP001213000">
    <property type="component" value="Unassembled WGS sequence"/>
</dbReference>
<evidence type="ECO:0000313" key="1">
    <source>
        <dbReference type="EMBL" id="KAJ3574917.1"/>
    </source>
</evidence>
<comment type="caution">
    <text evidence="1">The sequence shown here is derived from an EMBL/GenBank/DDBJ whole genome shotgun (WGS) entry which is preliminary data.</text>
</comment>
<dbReference type="EMBL" id="JANIEX010000053">
    <property type="protein sequence ID" value="KAJ3574917.1"/>
    <property type="molecule type" value="Genomic_DNA"/>
</dbReference>
<sequence>MELTDERVHGMYRRNSEHLGTYPHSHALIWQQSPPVNYVIHPSDPSTPLHFVVVGTVNMQRSHLGPVGDHGHSRQRLSTSEHVLTLERPKSSRLSSDWKIAVQTVKRLQTSALSHYIMPQPIYPPSSLLPPFDEVRYPLLPPAGEKMTFRRPVFVSLDQSATGVVDLCPRPDPRVDQSGMSRQLKADILKLYNDRLRFAHFNVTAHGDRPVLLWRLSDRMDGALVAVRFQLLHTSAFQGEHFTAFMESVHILATTR</sequence>
<dbReference type="AlphaFoldDB" id="A0AAD5W439"/>
<organism evidence="1 2">
    <name type="scientific">Leucocoprinus birnbaumii</name>
    <dbReference type="NCBI Taxonomy" id="56174"/>
    <lineage>
        <taxon>Eukaryota</taxon>
        <taxon>Fungi</taxon>
        <taxon>Dikarya</taxon>
        <taxon>Basidiomycota</taxon>
        <taxon>Agaricomycotina</taxon>
        <taxon>Agaricomycetes</taxon>
        <taxon>Agaricomycetidae</taxon>
        <taxon>Agaricales</taxon>
        <taxon>Agaricineae</taxon>
        <taxon>Agaricaceae</taxon>
        <taxon>Leucocoprinus</taxon>
    </lineage>
</organism>
<accession>A0AAD5W439</accession>